<evidence type="ECO:0000313" key="3">
    <source>
        <dbReference type="Proteomes" id="UP000294744"/>
    </source>
</evidence>
<evidence type="ECO:0008006" key="4">
    <source>
        <dbReference type="Google" id="ProtNLM"/>
    </source>
</evidence>
<dbReference type="AlphaFoldDB" id="A0A4R4USU1"/>
<dbReference type="RefSeq" id="WP_132622140.1">
    <property type="nucleotide sequence ID" value="NZ_SMKV01000010.1"/>
</dbReference>
<name>A0A4R4USU1_9PSEU</name>
<protein>
    <recommendedName>
        <fullName evidence="4">Sugar phosphate isomerase</fullName>
    </recommendedName>
</protein>
<dbReference type="Proteomes" id="UP000294744">
    <property type="component" value="Unassembled WGS sequence"/>
</dbReference>
<dbReference type="InterPro" id="IPR047715">
    <property type="entry name" value="EboA_dom"/>
</dbReference>
<accession>A0A4R4USU1</accession>
<evidence type="ECO:0000256" key="1">
    <source>
        <dbReference type="SAM" id="MobiDB-lite"/>
    </source>
</evidence>
<keyword evidence="3" id="KW-1185">Reference proteome</keyword>
<comment type="caution">
    <text evidence="2">The sequence shown here is derived from an EMBL/GenBank/DDBJ whole genome shotgun (WGS) entry which is preliminary data.</text>
</comment>
<gene>
    <name evidence="2" type="ORF">E1161_10605</name>
</gene>
<feature type="region of interest" description="Disordered" evidence="1">
    <location>
        <begin position="207"/>
        <end position="226"/>
    </location>
</feature>
<dbReference type="EMBL" id="SMKV01000010">
    <property type="protein sequence ID" value="TDC93456.1"/>
    <property type="molecule type" value="Genomic_DNA"/>
</dbReference>
<dbReference type="NCBIfam" id="NF035938">
    <property type="entry name" value="EboA_domain"/>
    <property type="match status" value="1"/>
</dbReference>
<sequence>MKPAQNPTDWLAPAAQARLDELITEVTTNPARIAVLFPAAARAIARGPVDPADPDGLITPRVEDEVRIALLRAAERRWRPSELTVEITALYRHGDAEEKRAVLRALDHLELGDVLLPLVRDALRCNDSRLIAAALGTYAMRHLDDHTWRHGVLKALFTGVPLDAVVGVAERGDAELSRMASAYIAERLAAGRPVPQDAERLLQLCAGNATARTDHRDPPAGQDEEE</sequence>
<proteinExistence type="predicted"/>
<organism evidence="2 3">
    <name type="scientific">Saccharopolyspora aridisoli</name>
    <dbReference type="NCBI Taxonomy" id="2530385"/>
    <lineage>
        <taxon>Bacteria</taxon>
        <taxon>Bacillati</taxon>
        <taxon>Actinomycetota</taxon>
        <taxon>Actinomycetes</taxon>
        <taxon>Pseudonocardiales</taxon>
        <taxon>Pseudonocardiaceae</taxon>
        <taxon>Saccharopolyspora</taxon>
    </lineage>
</organism>
<evidence type="ECO:0000313" key="2">
    <source>
        <dbReference type="EMBL" id="TDC93456.1"/>
    </source>
</evidence>
<reference evidence="2 3" key="1">
    <citation type="submission" date="2019-03" db="EMBL/GenBank/DDBJ databases">
        <title>Draft genome sequences of novel Actinobacteria.</title>
        <authorList>
            <person name="Sahin N."/>
            <person name="Ay H."/>
            <person name="Saygin H."/>
        </authorList>
    </citation>
    <scope>NUCLEOTIDE SEQUENCE [LARGE SCALE GENOMIC DNA]</scope>
    <source>
        <strain evidence="2 3">16K404</strain>
    </source>
</reference>
<dbReference type="OrthoDB" id="1900402at2"/>